<name>A0AC58T4J6_TOBAC</name>
<keyword evidence="1" id="KW-1185">Reference proteome</keyword>
<evidence type="ECO:0000313" key="2">
    <source>
        <dbReference type="RefSeq" id="XP_075092157.1"/>
    </source>
</evidence>
<organism evidence="1 2">
    <name type="scientific">Nicotiana tabacum</name>
    <name type="common">Common tobacco</name>
    <dbReference type="NCBI Taxonomy" id="4097"/>
    <lineage>
        <taxon>Eukaryota</taxon>
        <taxon>Viridiplantae</taxon>
        <taxon>Streptophyta</taxon>
        <taxon>Embryophyta</taxon>
        <taxon>Tracheophyta</taxon>
        <taxon>Spermatophyta</taxon>
        <taxon>Magnoliopsida</taxon>
        <taxon>eudicotyledons</taxon>
        <taxon>Gunneridae</taxon>
        <taxon>Pentapetalae</taxon>
        <taxon>asterids</taxon>
        <taxon>lamiids</taxon>
        <taxon>Solanales</taxon>
        <taxon>Solanaceae</taxon>
        <taxon>Nicotianoideae</taxon>
        <taxon>Nicotianeae</taxon>
        <taxon>Nicotiana</taxon>
    </lineage>
</organism>
<dbReference type="Proteomes" id="UP000790787">
    <property type="component" value="Chromosome 18"/>
</dbReference>
<dbReference type="RefSeq" id="XP_075092157.1">
    <property type="nucleotide sequence ID" value="XM_075236056.1"/>
</dbReference>
<proteinExistence type="predicted"/>
<accession>A0AC58T4J6</accession>
<evidence type="ECO:0000313" key="1">
    <source>
        <dbReference type="Proteomes" id="UP000790787"/>
    </source>
</evidence>
<reference evidence="1" key="1">
    <citation type="journal article" date="2014" name="Nat. Commun.">
        <title>The tobacco genome sequence and its comparison with those of tomato and potato.</title>
        <authorList>
            <person name="Sierro N."/>
            <person name="Battey J.N."/>
            <person name="Ouadi S."/>
            <person name="Bakaher N."/>
            <person name="Bovet L."/>
            <person name="Willig A."/>
            <person name="Goepfert S."/>
            <person name="Peitsch M.C."/>
            <person name="Ivanov N.V."/>
        </authorList>
    </citation>
    <scope>NUCLEOTIDE SEQUENCE [LARGE SCALE GENOMIC DNA]</scope>
</reference>
<sequence length="555" mass="64607">MISDLADEFKDDQLISDSMEICWTKSGTAQDDDPTIRREVEILEKDSEDKETQSEEVQPKIELKVLPSHLKYVYLEQELFSEVVKKEIVKLLAACIIYPISDSPWDGESVLIIDVSMMLPEKIIFFYHLLIKCYNQIPIIPEDQDNTTFTCPHGSYANRRMPFGMCNAPAAFQRCMSTIFSDMTEIFLEIFMDDFTLFGKTFEDSGLPPPRTVKGIRSFLGHADFYRRIIKDFLKISKPLTNLLMKDVKFDFSAKNDARPRLLRWILLLQKVDLEIKDKKGIENQVADHLSRLEDPPLEFSEIKEEFPDEHIFSVNSIVTQPPWFADIANYLVGRWTPQDLSYQQRKKLISVAMYYLHNEPYLFKICADNIIRRCVPEEEMTKILYQCHDGAIGGHYAANRTTFKVLEAGFFWPTLFKDVRAYVAQCDKCQKIGNITKRDEMPLQSIRVNELEELRLEAYENARIFKEKNQNMHDNLIRQKSFKSGDQVLLYNSKLRLFPEKLKFRWTGPYNVTNVTPYGAIEIQQINGGDKFKIIVQPRHLMKASTKTESSIQE</sequence>
<protein>
    <submittedName>
        <fullName evidence="2">Uncharacterized protein LOC142172442</fullName>
    </submittedName>
</protein>
<gene>
    <name evidence="2" type="primary">LOC142172442</name>
</gene>
<reference evidence="2" key="2">
    <citation type="submission" date="2025-08" db="UniProtKB">
        <authorList>
            <consortium name="RefSeq"/>
        </authorList>
    </citation>
    <scope>IDENTIFICATION</scope>
    <source>
        <tissue evidence="2">Leaf</tissue>
    </source>
</reference>